<evidence type="ECO:0000313" key="2">
    <source>
        <dbReference type="EMBL" id="ARD66886.1"/>
    </source>
</evidence>
<keyword evidence="1" id="KW-1133">Transmembrane helix</keyword>
<protein>
    <recommendedName>
        <fullName evidence="4">EpsG family protein</fullName>
    </recommendedName>
</protein>
<evidence type="ECO:0000313" key="3">
    <source>
        <dbReference type="Proteomes" id="UP000192391"/>
    </source>
</evidence>
<keyword evidence="1" id="KW-0472">Membrane</keyword>
<proteinExistence type="predicted"/>
<feature type="transmembrane region" description="Helical" evidence="1">
    <location>
        <begin position="279"/>
        <end position="303"/>
    </location>
</feature>
<dbReference type="KEGG" id="elim:B2M23_15730"/>
<feature type="transmembrane region" description="Helical" evidence="1">
    <location>
        <begin position="194"/>
        <end position="218"/>
    </location>
</feature>
<dbReference type="InterPro" id="IPR049458">
    <property type="entry name" value="EpsG-like"/>
</dbReference>
<dbReference type="RefSeq" id="WP_038353844.1">
    <property type="nucleotide sequence ID" value="NZ_CP019962.1"/>
</dbReference>
<feature type="transmembrane region" description="Helical" evidence="1">
    <location>
        <begin position="119"/>
        <end position="146"/>
    </location>
</feature>
<organism evidence="2 3">
    <name type="scientific">Eubacterium limosum</name>
    <dbReference type="NCBI Taxonomy" id="1736"/>
    <lineage>
        <taxon>Bacteria</taxon>
        <taxon>Bacillati</taxon>
        <taxon>Bacillota</taxon>
        <taxon>Clostridia</taxon>
        <taxon>Eubacteriales</taxon>
        <taxon>Eubacteriaceae</taxon>
        <taxon>Eubacterium</taxon>
    </lineage>
</organism>
<dbReference type="Proteomes" id="UP000192391">
    <property type="component" value="Chromosome"/>
</dbReference>
<accession>A0AAC9QWI2</accession>
<feature type="transmembrane region" description="Helical" evidence="1">
    <location>
        <begin position="88"/>
        <end position="107"/>
    </location>
</feature>
<dbReference type="AlphaFoldDB" id="A0AAC9QWI2"/>
<feature type="transmembrane region" description="Helical" evidence="1">
    <location>
        <begin position="328"/>
        <end position="347"/>
    </location>
</feature>
<dbReference type="EMBL" id="CP019962">
    <property type="protein sequence ID" value="ARD66886.1"/>
    <property type="molecule type" value="Genomic_DNA"/>
</dbReference>
<evidence type="ECO:0008006" key="4">
    <source>
        <dbReference type="Google" id="ProtNLM"/>
    </source>
</evidence>
<sequence>MIYLYSFSIIILNLFAIVLKKNSKLIILITILASCIFFAGNYNNPDYFTYSEQYSLVSTSPKNIIFYRNKQYGFYFLMKIFVQLGLEYNQFLFFIALACMLLINSTVQKYVKNPHIYYILFFIFPFLLCIVQIRNFIIMAILVYALRYLIDSSKSNNIKYIICILVASSFHTVALVYLILLFNNKIDYKKNSKYFVIGIVILSIIIVVTKNTSLNFITNSISSILGTDDGSRTLSSRTTYEFLGPLFFQSITTLLFIWAKKINDSNLDLKDKNIFTKIYWCNIISFSFLPCFMISTIFARIIINMLPIYYISLINTVFLTKRNSLERILFVLCTFVLVFLFFYWFIYRNYSDSIFYSVFKYNAGINILL</sequence>
<name>A0AAC9QWI2_EUBLI</name>
<feature type="transmembrane region" description="Helical" evidence="1">
    <location>
        <begin position="238"/>
        <end position="258"/>
    </location>
</feature>
<gene>
    <name evidence="2" type="ORF">B2M23_15730</name>
</gene>
<feature type="transmembrane region" description="Helical" evidence="1">
    <location>
        <begin position="158"/>
        <end position="182"/>
    </location>
</feature>
<dbReference type="Pfam" id="PF14897">
    <property type="entry name" value="EpsG"/>
    <property type="match status" value="1"/>
</dbReference>
<evidence type="ECO:0000256" key="1">
    <source>
        <dbReference type="SAM" id="Phobius"/>
    </source>
</evidence>
<keyword evidence="1" id="KW-0812">Transmembrane</keyword>
<reference evidence="3" key="1">
    <citation type="journal article" date="2017" name="Sci. Rep.">
        <title>Determination of the Genome and Primary Transcriptome of Syngas Fermenting Eubacterium limosum ATCC 8486.</title>
        <authorList>
            <person name="Song Y."/>
            <person name="Shin J."/>
            <person name="Jeong Y."/>
            <person name="Jin S."/>
            <person name="Lee J.K."/>
            <person name="Kim D.R."/>
            <person name="Kim S.C."/>
            <person name="Cho S."/>
            <person name="Cho B.K."/>
        </authorList>
    </citation>
    <scope>NUCLEOTIDE SEQUENCE [LARGE SCALE GENOMIC DNA]</scope>
    <source>
        <strain evidence="3">ATCC 8486</strain>
    </source>
</reference>
<feature type="transmembrane region" description="Helical" evidence="1">
    <location>
        <begin position="25"/>
        <end position="42"/>
    </location>
</feature>